<sequence length="266" mass="28765">MPSATLASALSRSRSLRTPSTKSETVTTRDRRNASPSRLPGPVAGSTTTKSRTSSSTTPTRTSSVVGHLLSHFNRLDDQAARCEGELPGRRPCCSATSHPHHLPPSPVRLVPHSYVRNHRLGDDDNNKTHGFLRDPFVSSRRPTGDGQILDSCGCCGKGAPSPRQVVRREPLVGDDLAPTIPVLYGQLIHHGHHHDDGHDGTFPPAPVQPEPSPGVYRRPTQHIYPSFCDSNNDDDDDAAPPDTFAYYPLHAQSTTVSGPIQIPPP</sequence>
<feature type="compositionally biased region" description="Pro residues" evidence="1">
    <location>
        <begin position="204"/>
        <end position="213"/>
    </location>
</feature>
<dbReference type="EMBL" id="JAZGSY010000017">
    <property type="protein sequence ID" value="KAL1843429.1"/>
    <property type="molecule type" value="Genomic_DNA"/>
</dbReference>
<dbReference type="Proteomes" id="UP001583172">
    <property type="component" value="Unassembled WGS sequence"/>
</dbReference>
<accession>A0ABR3VNF9</accession>
<feature type="region of interest" description="Disordered" evidence="1">
    <location>
        <begin position="191"/>
        <end position="245"/>
    </location>
</feature>
<proteinExistence type="predicted"/>
<reference evidence="2 3" key="1">
    <citation type="journal article" date="2024" name="Commun. Biol.">
        <title>Comparative genomic analysis of thermophilic fungi reveals convergent evolutionary adaptations and gene losses.</title>
        <authorList>
            <person name="Steindorff A.S."/>
            <person name="Aguilar-Pontes M.V."/>
            <person name="Robinson A.J."/>
            <person name="Andreopoulos B."/>
            <person name="LaButti K."/>
            <person name="Kuo A."/>
            <person name="Mondo S."/>
            <person name="Riley R."/>
            <person name="Otillar R."/>
            <person name="Haridas S."/>
            <person name="Lipzen A."/>
            <person name="Grimwood J."/>
            <person name="Schmutz J."/>
            <person name="Clum A."/>
            <person name="Reid I.D."/>
            <person name="Moisan M.C."/>
            <person name="Butler G."/>
            <person name="Nguyen T.T.M."/>
            <person name="Dewar K."/>
            <person name="Conant G."/>
            <person name="Drula E."/>
            <person name="Henrissat B."/>
            <person name="Hansel C."/>
            <person name="Singer S."/>
            <person name="Hutchinson M.I."/>
            <person name="de Vries R.P."/>
            <person name="Natvig D.O."/>
            <person name="Powell A.J."/>
            <person name="Tsang A."/>
            <person name="Grigoriev I.V."/>
        </authorList>
    </citation>
    <scope>NUCLEOTIDE SEQUENCE [LARGE SCALE GENOMIC DNA]</scope>
    <source>
        <strain evidence="2 3">CBS 620.91</strain>
    </source>
</reference>
<protein>
    <submittedName>
        <fullName evidence="2">Uncharacterized protein</fullName>
    </submittedName>
</protein>
<evidence type="ECO:0000313" key="2">
    <source>
        <dbReference type="EMBL" id="KAL1843429.1"/>
    </source>
</evidence>
<feature type="region of interest" description="Disordered" evidence="1">
    <location>
        <begin position="1"/>
        <end position="65"/>
    </location>
</feature>
<keyword evidence="3" id="KW-1185">Reference proteome</keyword>
<evidence type="ECO:0000256" key="1">
    <source>
        <dbReference type="SAM" id="MobiDB-lite"/>
    </source>
</evidence>
<name>A0ABR3VNF9_HUMIN</name>
<comment type="caution">
    <text evidence="2">The sequence shown here is derived from an EMBL/GenBank/DDBJ whole genome shotgun (WGS) entry which is preliminary data.</text>
</comment>
<feature type="compositionally biased region" description="Low complexity" evidence="1">
    <location>
        <begin position="46"/>
        <end position="64"/>
    </location>
</feature>
<organism evidence="2 3">
    <name type="scientific">Humicola insolens</name>
    <name type="common">Soft-rot fungus</name>
    <dbReference type="NCBI Taxonomy" id="85995"/>
    <lineage>
        <taxon>Eukaryota</taxon>
        <taxon>Fungi</taxon>
        <taxon>Dikarya</taxon>
        <taxon>Ascomycota</taxon>
        <taxon>Pezizomycotina</taxon>
        <taxon>Sordariomycetes</taxon>
        <taxon>Sordariomycetidae</taxon>
        <taxon>Sordariales</taxon>
        <taxon>Chaetomiaceae</taxon>
        <taxon>Mycothermus</taxon>
    </lineage>
</organism>
<feature type="compositionally biased region" description="Low complexity" evidence="1">
    <location>
        <begin position="1"/>
        <end position="21"/>
    </location>
</feature>
<gene>
    <name evidence="2" type="ORF">VTJ49DRAFT_1779</name>
</gene>
<evidence type="ECO:0000313" key="3">
    <source>
        <dbReference type="Proteomes" id="UP001583172"/>
    </source>
</evidence>